<dbReference type="InterPro" id="IPR039426">
    <property type="entry name" value="TonB-dep_rcpt-like"/>
</dbReference>
<sequence length="1072" mass="118513">MFKVFNRLKERLQKSRKVVSLLGIFILTTCSIYAQTAINGKVTGPDGTPLPGVTIFVKGTTNGTQTDFDGNYSISIQKENVILTFSYIGFSPQEIPVQGKNEINISMKEDVTALEDVVVIGYGKRKREDLIGAVSTVDSKSIQDKQVNTFQEALIGQVSGVQFRQNGAPDGAPQLTIRGVASLGNNTPLYVVDGFPLGNSTAIASQRDNYILSGINPDDIESISILKDASAKAIYGSRASNGVVIITTKQGKKGKPTFTFGTSLGVQSIPDYEKPDVLNAQELYQYQLDFYEDKEADNLPLGGIQIQNRDFLLGLDDIDPDNDWFDLITRDAFVKDYNIAVRGGGENSKYSVSAALQNREGTLINTGFKRYSINANLDIDINKRLRFGINFAPTRSVATGGRTDAGANNFDIFNAVSLSAWTDPTAPLYDDQGMLTGVTDGNLLFRSRNINPVTLLTERVDERVSNQLRMGSFVEYDILENLTAKTFGTLQYIDRYNRQFQPSRFPGDNLNPSLLGTQMATAQVFDQNNFNWVWENTLNFSKTLGKHDIDALVGFTMEKRQATSSLVRSTNLADETIQLPSAANSVEPTDFEGNSQTDSNALISMIARLNYAYDNRYYLTATIRRDGSSRFGEGTRNGNFPSIAAAWRISNEKFFESLKPTISDFKIEGGFGISGNNGLGNYESQGSIAIGQDYIFGGQNAPGVAVDGLPNLLAKWEETEETNFGIDLGLFNNRVYISVDYYNISSVDFLALQPLPTTSGFDNVRANIGEINNEGFEIDFKVEILRDTPVKWSTNFNFSKNKNKVIDLVQEEGFFYPAGSFLAGINITEVREGESIGLFRGLKVTGLFTEEDLNDPDVPKYPDAIVGSLKFEDVPTVDTDGDGIPDEGDGVLNTLDATIIGDSNPDFIFGMSHQIYWNNFDLSLTLDGAFGGDIFYGQNQFLGNQDDGQFNIDRRLLERFRPGDDPTTKEIPGIGSNSSRQFFRNPNSLSIKDGSYLWVRNITFGYTFDESLIKYFKNARVYASIQNPFLFTKYEFGSPTVNRAADNALVRNVDYGSYPISQVLTLGFNVTF</sequence>
<dbReference type="Proteomes" id="UP000829517">
    <property type="component" value="Unassembled WGS sequence"/>
</dbReference>
<keyword evidence="4 7" id="KW-0812">Transmembrane</keyword>
<dbReference type="InterPro" id="IPR008969">
    <property type="entry name" value="CarboxyPept-like_regulatory"/>
</dbReference>
<name>A0ABS9J4V5_9FLAO</name>
<keyword evidence="3 7" id="KW-1134">Transmembrane beta strand</keyword>
<dbReference type="Gene3D" id="2.40.170.20">
    <property type="entry name" value="TonB-dependent receptor, beta-barrel domain"/>
    <property type="match status" value="1"/>
</dbReference>
<dbReference type="PROSITE" id="PS52016">
    <property type="entry name" value="TONB_DEPENDENT_REC_3"/>
    <property type="match status" value="1"/>
</dbReference>
<evidence type="ECO:0000313" key="10">
    <source>
        <dbReference type="Proteomes" id="UP000829517"/>
    </source>
</evidence>
<evidence type="ECO:0000259" key="8">
    <source>
        <dbReference type="Pfam" id="PF07715"/>
    </source>
</evidence>
<evidence type="ECO:0000256" key="5">
    <source>
        <dbReference type="ARBA" id="ARBA00023136"/>
    </source>
</evidence>
<reference evidence="9 10" key="1">
    <citation type="submission" date="2021-01" db="EMBL/GenBank/DDBJ databases">
        <title>Genome sequencing of Joostella atrarenae M1-2 (= KCTC 23194).</title>
        <authorList>
            <person name="Zakaria M.R."/>
            <person name="Lam M.Q."/>
            <person name="Chong C.S."/>
        </authorList>
    </citation>
    <scope>NUCLEOTIDE SEQUENCE [LARGE SCALE GENOMIC DNA]</scope>
    <source>
        <strain evidence="9 10">M1-2</strain>
    </source>
</reference>
<dbReference type="NCBIfam" id="TIGR04057">
    <property type="entry name" value="SusC_RagA_signa"/>
    <property type="match status" value="1"/>
</dbReference>
<dbReference type="Gene3D" id="2.60.40.1120">
    <property type="entry name" value="Carboxypeptidase-like, regulatory domain"/>
    <property type="match status" value="1"/>
</dbReference>
<keyword evidence="9" id="KW-0675">Receptor</keyword>
<proteinExistence type="inferred from homology"/>
<dbReference type="Pfam" id="PF07715">
    <property type="entry name" value="Plug"/>
    <property type="match status" value="1"/>
</dbReference>
<evidence type="ECO:0000256" key="6">
    <source>
        <dbReference type="ARBA" id="ARBA00023237"/>
    </source>
</evidence>
<keyword evidence="2 7" id="KW-0813">Transport</keyword>
<dbReference type="SUPFAM" id="SSF56935">
    <property type="entry name" value="Porins"/>
    <property type="match status" value="1"/>
</dbReference>
<keyword evidence="10" id="KW-1185">Reference proteome</keyword>
<dbReference type="Pfam" id="PF13715">
    <property type="entry name" value="CarbopepD_reg_2"/>
    <property type="match status" value="1"/>
</dbReference>
<evidence type="ECO:0000256" key="2">
    <source>
        <dbReference type="ARBA" id="ARBA00022448"/>
    </source>
</evidence>
<dbReference type="InterPro" id="IPR012910">
    <property type="entry name" value="Plug_dom"/>
</dbReference>
<evidence type="ECO:0000256" key="4">
    <source>
        <dbReference type="ARBA" id="ARBA00022692"/>
    </source>
</evidence>
<comment type="subcellular location">
    <subcellularLocation>
        <location evidence="1 7">Cell outer membrane</location>
        <topology evidence="1 7">Multi-pass membrane protein</topology>
    </subcellularLocation>
</comment>
<protein>
    <submittedName>
        <fullName evidence="9">TonB-dependent receptor</fullName>
    </submittedName>
</protein>
<organism evidence="9 10">
    <name type="scientific">Joostella atrarenae</name>
    <dbReference type="NCBI Taxonomy" id="679257"/>
    <lineage>
        <taxon>Bacteria</taxon>
        <taxon>Pseudomonadati</taxon>
        <taxon>Bacteroidota</taxon>
        <taxon>Flavobacteriia</taxon>
        <taxon>Flavobacteriales</taxon>
        <taxon>Flavobacteriaceae</taxon>
        <taxon>Joostella</taxon>
    </lineage>
</organism>
<evidence type="ECO:0000256" key="1">
    <source>
        <dbReference type="ARBA" id="ARBA00004571"/>
    </source>
</evidence>
<dbReference type="InterPro" id="IPR023996">
    <property type="entry name" value="TonB-dep_OMP_SusC/RagA"/>
</dbReference>
<keyword evidence="6 7" id="KW-0998">Cell outer membrane</keyword>
<keyword evidence="5 7" id="KW-0472">Membrane</keyword>
<dbReference type="RefSeq" id="WP_236959436.1">
    <property type="nucleotide sequence ID" value="NZ_JAETXX010000007.1"/>
</dbReference>
<evidence type="ECO:0000256" key="7">
    <source>
        <dbReference type="PROSITE-ProRule" id="PRU01360"/>
    </source>
</evidence>
<dbReference type="NCBIfam" id="TIGR04056">
    <property type="entry name" value="OMP_RagA_SusC"/>
    <property type="match status" value="1"/>
</dbReference>
<comment type="caution">
    <text evidence="9">The sequence shown here is derived from an EMBL/GenBank/DDBJ whole genome shotgun (WGS) entry which is preliminary data.</text>
</comment>
<dbReference type="InterPro" id="IPR037066">
    <property type="entry name" value="Plug_dom_sf"/>
</dbReference>
<evidence type="ECO:0000256" key="3">
    <source>
        <dbReference type="ARBA" id="ARBA00022452"/>
    </source>
</evidence>
<dbReference type="SUPFAM" id="SSF49464">
    <property type="entry name" value="Carboxypeptidase regulatory domain-like"/>
    <property type="match status" value="1"/>
</dbReference>
<comment type="similarity">
    <text evidence="7">Belongs to the TonB-dependent receptor family.</text>
</comment>
<gene>
    <name evidence="9" type="ORF">JM658_11600</name>
</gene>
<feature type="domain" description="TonB-dependent receptor plug" evidence="8">
    <location>
        <begin position="128"/>
        <end position="243"/>
    </location>
</feature>
<accession>A0ABS9J4V5</accession>
<dbReference type="EMBL" id="JAETXX010000007">
    <property type="protein sequence ID" value="MCF8715472.1"/>
    <property type="molecule type" value="Genomic_DNA"/>
</dbReference>
<dbReference type="Gene3D" id="2.170.130.10">
    <property type="entry name" value="TonB-dependent receptor, plug domain"/>
    <property type="match status" value="1"/>
</dbReference>
<dbReference type="InterPro" id="IPR023997">
    <property type="entry name" value="TonB-dep_OMP_SusC/RagA_CS"/>
</dbReference>
<evidence type="ECO:0000313" key="9">
    <source>
        <dbReference type="EMBL" id="MCF8715472.1"/>
    </source>
</evidence>
<dbReference type="InterPro" id="IPR036942">
    <property type="entry name" value="Beta-barrel_TonB_sf"/>
</dbReference>